<dbReference type="PANTHER" id="PTHR43827">
    <property type="entry name" value="2,5-DIKETO-D-GLUCONIC ACID REDUCTASE"/>
    <property type="match status" value="1"/>
</dbReference>
<dbReference type="PANTHER" id="PTHR43827:SF3">
    <property type="entry name" value="NADP-DEPENDENT OXIDOREDUCTASE DOMAIN-CONTAINING PROTEIN"/>
    <property type="match status" value="1"/>
</dbReference>
<dbReference type="Gene3D" id="3.20.20.100">
    <property type="entry name" value="NADP-dependent oxidoreductase domain"/>
    <property type="match status" value="1"/>
</dbReference>
<dbReference type="RefSeq" id="WP_083187308.1">
    <property type="nucleotide sequence ID" value="NZ_MVIL01000032.1"/>
</dbReference>
<evidence type="ECO:0000256" key="3">
    <source>
        <dbReference type="ARBA" id="ARBA00023002"/>
    </source>
</evidence>
<dbReference type="InterPro" id="IPR023210">
    <property type="entry name" value="NADP_OxRdtase_dom"/>
</dbReference>
<comment type="caution">
    <text evidence="5">The sequence shown here is derived from an EMBL/GenBank/DDBJ whole genome shotgun (WGS) entry which is preliminary data.</text>
</comment>
<organism evidence="5 6">
    <name type="scientific">Mycobacterium timonense</name>
    <dbReference type="NCBI Taxonomy" id="701043"/>
    <lineage>
        <taxon>Bacteria</taxon>
        <taxon>Bacillati</taxon>
        <taxon>Actinomycetota</taxon>
        <taxon>Actinomycetes</taxon>
        <taxon>Mycobacteriales</taxon>
        <taxon>Mycobacteriaceae</taxon>
        <taxon>Mycobacterium</taxon>
        <taxon>Mycobacterium avium complex (MAC)</taxon>
    </lineage>
</organism>
<dbReference type="InterPro" id="IPR020471">
    <property type="entry name" value="AKR"/>
</dbReference>
<dbReference type="Pfam" id="PF00248">
    <property type="entry name" value="Aldo_ket_red"/>
    <property type="match status" value="1"/>
</dbReference>
<name>A0ABX3TLW9_9MYCO</name>
<dbReference type="Proteomes" id="UP000192847">
    <property type="component" value="Unassembled WGS sequence"/>
</dbReference>
<dbReference type="InterPro" id="IPR036812">
    <property type="entry name" value="NAD(P)_OxRdtase_dom_sf"/>
</dbReference>
<evidence type="ECO:0000313" key="6">
    <source>
        <dbReference type="Proteomes" id="UP000192847"/>
    </source>
</evidence>
<dbReference type="PROSITE" id="PS00062">
    <property type="entry name" value="ALDOKETO_REDUCTASE_2"/>
    <property type="match status" value="1"/>
</dbReference>
<evidence type="ECO:0000256" key="1">
    <source>
        <dbReference type="ARBA" id="ARBA00007905"/>
    </source>
</evidence>
<keyword evidence="6" id="KW-1185">Reference proteome</keyword>
<evidence type="ECO:0000256" key="2">
    <source>
        <dbReference type="ARBA" id="ARBA00022857"/>
    </source>
</evidence>
<protein>
    <submittedName>
        <fullName evidence="5">2,5-didehydrogluconate reductase A</fullName>
    </submittedName>
</protein>
<feature type="domain" description="NADP-dependent oxidoreductase" evidence="4">
    <location>
        <begin position="33"/>
        <end position="270"/>
    </location>
</feature>
<sequence length="286" mass="31410">MTVIDEIYSSSSAIPTVALNDEAKMPVLGLGVAKLSDEETESSVLAALEAGCRLIDTAASYGNEAAVGRAIAASGIPREELFVTTKLGTSRQGFHSAQESCKESLDRLGLDYLDLYLIHWPAPKLGKYVESFEGMIEARERGHVRSIGVSNFTEDLLATVIEETDEVPAVNQVELHPRLNQAELRQVHAQHDVTTQSYRPLGVGRLIEEPTVTTIAAEYGRTPAQVLVRWNLQLDNVVVSRSSKPERVAENLDVFDFTLEPEHMEAIEGLHDGTRVLHDPMTFMGT</sequence>
<dbReference type="EMBL" id="MVIL01000032">
    <property type="protein sequence ID" value="ORB79837.1"/>
    <property type="molecule type" value="Genomic_DNA"/>
</dbReference>
<evidence type="ECO:0000259" key="4">
    <source>
        <dbReference type="Pfam" id="PF00248"/>
    </source>
</evidence>
<accession>A0ABX3TLW9</accession>
<dbReference type="SUPFAM" id="SSF51430">
    <property type="entry name" value="NAD(P)-linked oxidoreductase"/>
    <property type="match status" value="1"/>
</dbReference>
<dbReference type="InterPro" id="IPR018170">
    <property type="entry name" value="Aldo/ket_reductase_CS"/>
</dbReference>
<proteinExistence type="inferred from homology"/>
<comment type="similarity">
    <text evidence="1">Belongs to the aldo/keto reductase family.</text>
</comment>
<reference evidence="5 6" key="1">
    <citation type="submission" date="2017-02" db="EMBL/GenBank/DDBJ databases">
        <title>The new phylogeny of genus Mycobacterium.</title>
        <authorList>
            <person name="Tortoli E."/>
            <person name="Trovato A."/>
            <person name="Cirillo D.M."/>
        </authorList>
    </citation>
    <scope>NUCLEOTIDE SEQUENCE [LARGE SCALE GENOMIC DNA]</scope>
    <source>
        <strain evidence="5 6">CCUG 56329</strain>
    </source>
</reference>
<dbReference type="PRINTS" id="PR00069">
    <property type="entry name" value="ALDKETRDTASE"/>
</dbReference>
<evidence type="ECO:0000313" key="5">
    <source>
        <dbReference type="EMBL" id="ORB79837.1"/>
    </source>
</evidence>
<keyword evidence="3" id="KW-0560">Oxidoreductase</keyword>
<gene>
    <name evidence="5" type="primary">dkgA</name>
    <name evidence="5" type="ORF">BST46_11980</name>
</gene>
<keyword evidence="2" id="KW-0521">NADP</keyword>
<dbReference type="PIRSF" id="PIRSF000097">
    <property type="entry name" value="AKR"/>
    <property type="match status" value="1"/>
</dbReference>